<feature type="domain" description="ANTAR" evidence="5">
    <location>
        <begin position="165"/>
        <end position="226"/>
    </location>
</feature>
<dbReference type="Gene3D" id="3.30.450.40">
    <property type="match status" value="1"/>
</dbReference>
<proteinExistence type="predicted"/>
<dbReference type="SMART" id="SM01012">
    <property type="entry name" value="ANTAR"/>
    <property type="match status" value="1"/>
</dbReference>
<evidence type="ECO:0000256" key="1">
    <source>
        <dbReference type="ARBA" id="ARBA00022679"/>
    </source>
</evidence>
<keyword evidence="2" id="KW-0418">Kinase</keyword>
<protein>
    <submittedName>
        <fullName evidence="6">GAF and ANTAR domain-containing protein</fullName>
    </submittedName>
</protein>
<evidence type="ECO:0000313" key="7">
    <source>
        <dbReference type="Proteomes" id="UP000618818"/>
    </source>
</evidence>
<evidence type="ECO:0000256" key="3">
    <source>
        <dbReference type="ARBA" id="ARBA00023015"/>
    </source>
</evidence>
<evidence type="ECO:0000313" key="6">
    <source>
        <dbReference type="EMBL" id="MBD3924961.1"/>
    </source>
</evidence>
<dbReference type="SUPFAM" id="SSF55781">
    <property type="entry name" value="GAF domain-like"/>
    <property type="match status" value="1"/>
</dbReference>
<evidence type="ECO:0000259" key="5">
    <source>
        <dbReference type="PROSITE" id="PS50921"/>
    </source>
</evidence>
<keyword evidence="4" id="KW-0804">Transcription</keyword>
<dbReference type="Pfam" id="PF13185">
    <property type="entry name" value="GAF_2"/>
    <property type="match status" value="1"/>
</dbReference>
<keyword evidence="3" id="KW-0805">Transcription regulation</keyword>
<reference evidence="6 7" key="1">
    <citation type="submission" date="2020-09" db="EMBL/GenBank/DDBJ databases">
        <title>novel species in genus Nocardioides.</title>
        <authorList>
            <person name="Zhang G."/>
        </authorList>
    </citation>
    <scope>NUCLEOTIDE SEQUENCE [LARGE SCALE GENOMIC DNA]</scope>
    <source>
        <strain evidence="6 7">KCTC 39551</strain>
    </source>
</reference>
<organism evidence="6 7">
    <name type="scientific">Nocardioides cavernae</name>
    <dbReference type="NCBI Taxonomy" id="1921566"/>
    <lineage>
        <taxon>Bacteria</taxon>
        <taxon>Bacillati</taxon>
        <taxon>Actinomycetota</taxon>
        <taxon>Actinomycetes</taxon>
        <taxon>Propionibacteriales</taxon>
        <taxon>Nocardioidaceae</taxon>
        <taxon>Nocardioides</taxon>
    </lineage>
</organism>
<dbReference type="InterPro" id="IPR003018">
    <property type="entry name" value="GAF"/>
</dbReference>
<dbReference type="RefSeq" id="WP_191194665.1">
    <property type="nucleotide sequence ID" value="NZ_JACXYZ010000001.1"/>
</dbReference>
<dbReference type="SMART" id="SM00065">
    <property type="entry name" value="GAF"/>
    <property type="match status" value="1"/>
</dbReference>
<dbReference type="Proteomes" id="UP000618818">
    <property type="component" value="Unassembled WGS sequence"/>
</dbReference>
<dbReference type="PIRSF" id="PIRSF036625">
    <property type="entry name" value="GAF_ANTAR"/>
    <property type="match status" value="1"/>
</dbReference>
<keyword evidence="1" id="KW-0808">Transferase</keyword>
<dbReference type="InterPro" id="IPR036388">
    <property type="entry name" value="WH-like_DNA-bd_sf"/>
</dbReference>
<dbReference type="InterPro" id="IPR012074">
    <property type="entry name" value="GAF_ANTAR"/>
</dbReference>
<accession>A0ABR8NBE8</accession>
<comment type="caution">
    <text evidence="6">The sequence shown here is derived from an EMBL/GenBank/DDBJ whole genome shotgun (WGS) entry which is preliminary data.</text>
</comment>
<dbReference type="SUPFAM" id="SSF52172">
    <property type="entry name" value="CheY-like"/>
    <property type="match status" value="1"/>
</dbReference>
<dbReference type="Pfam" id="PF03861">
    <property type="entry name" value="ANTAR"/>
    <property type="match status" value="1"/>
</dbReference>
<dbReference type="PROSITE" id="PS50921">
    <property type="entry name" value="ANTAR"/>
    <property type="match status" value="1"/>
</dbReference>
<keyword evidence="7" id="KW-1185">Reference proteome</keyword>
<evidence type="ECO:0000256" key="4">
    <source>
        <dbReference type="ARBA" id="ARBA00023163"/>
    </source>
</evidence>
<gene>
    <name evidence="6" type="ORF">IEZ26_10050</name>
</gene>
<dbReference type="EMBL" id="JACXYZ010000001">
    <property type="protein sequence ID" value="MBD3924961.1"/>
    <property type="molecule type" value="Genomic_DNA"/>
</dbReference>
<dbReference type="Gene3D" id="1.10.10.10">
    <property type="entry name" value="Winged helix-like DNA-binding domain superfamily/Winged helix DNA-binding domain"/>
    <property type="match status" value="1"/>
</dbReference>
<sequence length="246" mass="26686">MAHGSTSDSDRAVLLAALADELSQPRSEESTARAVTHRALDHVSDADCVSITLRAGQDRFFTVGATDDLSERLDHLQYELGEGPCVEAADGHDWYRSGEVGVDPRWPRWGPRAHQLGAGSLLSVRLVSGGSSIGALNFYSLAEGRFDDREELDFAVVYSTHVAIALANIRELSGLETAIHNRHLIGVAQGILIERFGLDLPGAFDVLRRYSSSTNTKLAQVAEEVVRTGRLPDLVRAHGTNGDDRT</sequence>
<name>A0ABR8NBE8_9ACTN</name>
<dbReference type="InterPro" id="IPR029016">
    <property type="entry name" value="GAF-like_dom_sf"/>
</dbReference>
<dbReference type="InterPro" id="IPR005561">
    <property type="entry name" value="ANTAR"/>
</dbReference>
<evidence type="ECO:0000256" key="2">
    <source>
        <dbReference type="ARBA" id="ARBA00022777"/>
    </source>
</evidence>
<dbReference type="InterPro" id="IPR011006">
    <property type="entry name" value="CheY-like_superfamily"/>
</dbReference>